<keyword evidence="2" id="KW-1185">Reference proteome</keyword>
<protein>
    <submittedName>
        <fullName evidence="1">Uncharacterized protein</fullName>
    </submittedName>
</protein>
<name>A0A164QGU9_9CRUS</name>
<organism evidence="1 2">
    <name type="scientific">Daphnia magna</name>
    <dbReference type="NCBI Taxonomy" id="35525"/>
    <lineage>
        <taxon>Eukaryota</taxon>
        <taxon>Metazoa</taxon>
        <taxon>Ecdysozoa</taxon>
        <taxon>Arthropoda</taxon>
        <taxon>Crustacea</taxon>
        <taxon>Branchiopoda</taxon>
        <taxon>Diplostraca</taxon>
        <taxon>Cladocera</taxon>
        <taxon>Anomopoda</taxon>
        <taxon>Daphniidae</taxon>
        <taxon>Daphnia</taxon>
    </lineage>
</organism>
<evidence type="ECO:0000313" key="1">
    <source>
        <dbReference type="EMBL" id="KZS07740.1"/>
    </source>
</evidence>
<gene>
    <name evidence="1" type="ORF">APZ42_028481</name>
</gene>
<proteinExistence type="predicted"/>
<sequence>MIVSVKKKEKEIPHSLVGVSQSVARSRHQLAHYANELIGNDGLLFSKHKKNKLVHADSQHLFCLGQTKYGRHYFE</sequence>
<accession>A0A164QGU9</accession>
<dbReference type="Proteomes" id="UP000076858">
    <property type="component" value="Unassembled WGS sequence"/>
</dbReference>
<dbReference type="EMBL" id="LRGB01002418">
    <property type="protein sequence ID" value="KZS07740.1"/>
    <property type="molecule type" value="Genomic_DNA"/>
</dbReference>
<evidence type="ECO:0000313" key="2">
    <source>
        <dbReference type="Proteomes" id="UP000076858"/>
    </source>
</evidence>
<reference evidence="1 2" key="1">
    <citation type="submission" date="2016-03" db="EMBL/GenBank/DDBJ databases">
        <title>EvidentialGene: Evidence-directed Construction of Genes on Genomes.</title>
        <authorList>
            <person name="Gilbert D.G."/>
            <person name="Choi J.-H."/>
            <person name="Mockaitis K."/>
            <person name="Colbourne J."/>
            <person name="Pfrender M."/>
        </authorList>
    </citation>
    <scope>NUCLEOTIDE SEQUENCE [LARGE SCALE GENOMIC DNA]</scope>
    <source>
        <strain evidence="1 2">Xinb3</strain>
        <tissue evidence="1">Complete organism</tissue>
    </source>
</reference>
<comment type="caution">
    <text evidence="1">The sequence shown here is derived from an EMBL/GenBank/DDBJ whole genome shotgun (WGS) entry which is preliminary data.</text>
</comment>
<dbReference type="AlphaFoldDB" id="A0A164QGU9"/>